<name>A0AA36D1H0_9BILA</name>
<organism evidence="3 4">
    <name type="scientific">Mesorhabditis spiculigera</name>
    <dbReference type="NCBI Taxonomy" id="96644"/>
    <lineage>
        <taxon>Eukaryota</taxon>
        <taxon>Metazoa</taxon>
        <taxon>Ecdysozoa</taxon>
        <taxon>Nematoda</taxon>
        <taxon>Chromadorea</taxon>
        <taxon>Rhabditida</taxon>
        <taxon>Rhabditina</taxon>
        <taxon>Rhabditomorpha</taxon>
        <taxon>Rhabditoidea</taxon>
        <taxon>Rhabditidae</taxon>
        <taxon>Mesorhabditinae</taxon>
        <taxon>Mesorhabditis</taxon>
    </lineage>
</organism>
<dbReference type="InterPro" id="IPR009071">
    <property type="entry name" value="HMG_box_dom"/>
</dbReference>
<evidence type="ECO:0000256" key="1">
    <source>
        <dbReference type="SAM" id="MobiDB-lite"/>
    </source>
</evidence>
<feature type="domain" description="HMG box" evidence="2">
    <location>
        <begin position="30"/>
        <end position="100"/>
    </location>
</feature>
<accession>A0AA36D1H0</accession>
<feature type="region of interest" description="Disordered" evidence="1">
    <location>
        <begin position="1"/>
        <end position="28"/>
    </location>
</feature>
<dbReference type="SMART" id="SM00398">
    <property type="entry name" value="HMG"/>
    <property type="match status" value="2"/>
</dbReference>
<dbReference type="CDD" id="cd00084">
    <property type="entry name" value="HMG-box_SF"/>
    <property type="match status" value="1"/>
</dbReference>
<protein>
    <recommendedName>
        <fullName evidence="2">HMG box domain-containing protein</fullName>
    </recommendedName>
</protein>
<feature type="domain" description="HMG box" evidence="2">
    <location>
        <begin position="111"/>
        <end position="182"/>
    </location>
</feature>
<gene>
    <name evidence="3" type="ORF">MSPICULIGERA_LOCUS16593</name>
</gene>
<feature type="compositionally biased region" description="Polar residues" evidence="1">
    <location>
        <begin position="9"/>
        <end position="21"/>
    </location>
</feature>
<dbReference type="Pfam" id="PF09011">
    <property type="entry name" value="HMG_box_2"/>
    <property type="match status" value="2"/>
</dbReference>
<reference evidence="3" key="1">
    <citation type="submission" date="2023-06" db="EMBL/GenBank/DDBJ databases">
        <authorList>
            <person name="Delattre M."/>
        </authorList>
    </citation>
    <scope>NUCLEOTIDE SEQUENCE</scope>
    <source>
        <strain evidence="3">AF72</strain>
    </source>
</reference>
<evidence type="ECO:0000259" key="2">
    <source>
        <dbReference type="SMART" id="SM00398"/>
    </source>
</evidence>
<comment type="caution">
    <text evidence="3">The sequence shown here is derived from an EMBL/GenBank/DDBJ whole genome shotgun (WGS) entry which is preliminary data.</text>
</comment>
<dbReference type="InterPro" id="IPR036910">
    <property type="entry name" value="HMG_box_dom_sf"/>
</dbReference>
<proteinExistence type="predicted"/>
<evidence type="ECO:0000313" key="4">
    <source>
        <dbReference type="Proteomes" id="UP001177023"/>
    </source>
</evidence>
<evidence type="ECO:0000313" key="3">
    <source>
        <dbReference type="EMBL" id="CAJ0578335.1"/>
    </source>
</evidence>
<dbReference type="AlphaFoldDB" id="A0AA36D1H0"/>
<dbReference type="SUPFAM" id="SSF47095">
    <property type="entry name" value="HMG-box"/>
    <property type="match status" value="2"/>
</dbReference>
<feature type="non-terminal residue" evidence="3">
    <location>
        <position position="201"/>
    </location>
</feature>
<feature type="region of interest" description="Disordered" evidence="1">
    <location>
        <begin position="170"/>
        <end position="201"/>
    </location>
</feature>
<dbReference type="EMBL" id="CATQJA010002653">
    <property type="protein sequence ID" value="CAJ0578335.1"/>
    <property type="molecule type" value="Genomic_DNA"/>
</dbReference>
<dbReference type="Proteomes" id="UP001177023">
    <property type="component" value="Unassembled WGS sequence"/>
</dbReference>
<dbReference type="Gene3D" id="1.10.30.10">
    <property type="entry name" value="High mobility group box domain"/>
    <property type="match status" value="2"/>
</dbReference>
<keyword evidence="4" id="KW-1185">Reference proteome</keyword>
<sequence length="201" mass="23026">MSGDESAEAVQNSAENLNQPDVDQPKSRCRPVPNGFLFFVRECFAEHSRLQPENVMDVGSMAKQLALRWKALQPELKASYASKARVRVVHHKEAEKPVPAETLQPPPKPPGKPIHVTPFQVFVSQIQETVRREMPRWTTAKEFIKECQSRWVALEYRARRGYIEMALEIKRKQEMEREETDECEPASSKAEDKSDSPPITI</sequence>